<comment type="caution">
    <text evidence="1">The sequence shown here is derived from an EMBL/GenBank/DDBJ whole genome shotgun (WGS) entry which is preliminary data.</text>
</comment>
<organism evidence="1 2">
    <name type="scientific">Symbiodinium necroappetens</name>
    <dbReference type="NCBI Taxonomy" id="1628268"/>
    <lineage>
        <taxon>Eukaryota</taxon>
        <taxon>Sar</taxon>
        <taxon>Alveolata</taxon>
        <taxon>Dinophyceae</taxon>
        <taxon>Suessiales</taxon>
        <taxon>Symbiodiniaceae</taxon>
        <taxon>Symbiodinium</taxon>
    </lineage>
</organism>
<dbReference type="AlphaFoldDB" id="A0A812RYI7"/>
<feature type="non-terminal residue" evidence="1">
    <location>
        <position position="1"/>
    </location>
</feature>
<dbReference type="EMBL" id="CAJNJA010020453">
    <property type="protein sequence ID" value="CAE7460205.1"/>
    <property type="molecule type" value="Genomic_DNA"/>
</dbReference>
<keyword evidence="2" id="KW-1185">Reference proteome</keyword>
<gene>
    <name evidence="1" type="ORF">SNEC2469_LOCUS12859</name>
</gene>
<protein>
    <submittedName>
        <fullName evidence="1">Uncharacterized protein</fullName>
    </submittedName>
</protein>
<proteinExistence type="predicted"/>
<evidence type="ECO:0000313" key="1">
    <source>
        <dbReference type="EMBL" id="CAE7460205.1"/>
    </source>
</evidence>
<evidence type="ECO:0000313" key="2">
    <source>
        <dbReference type="Proteomes" id="UP000601435"/>
    </source>
</evidence>
<accession>A0A812RYI7</accession>
<name>A0A812RYI7_9DINO</name>
<sequence length="91" mass="9287">NDLGLHSVRRGAAALRLPRRGGGLAGECRRPSAGGCHHGWRGLGPRAHALRSAPDGWGGTSGFRGRVCCLPLLRAVAAERGAGGPSEGLDV</sequence>
<reference evidence="1" key="1">
    <citation type="submission" date="2021-02" db="EMBL/GenBank/DDBJ databases">
        <authorList>
            <person name="Dougan E. K."/>
            <person name="Rhodes N."/>
            <person name="Thang M."/>
            <person name="Chan C."/>
        </authorList>
    </citation>
    <scope>NUCLEOTIDE SEQUENCE</scope>
</reference>
<dbReference type="Proteomes" id="UP000601435">
    <property type="component" value="Unassembled WGS sequence"/>
</dbReference>